<dbReference type="EMBL" id="FXXP01000002">
    <property type="protein sequence ID" value="SMX28434.1"/>
    <property type="molecule type" value="Genomic_DNA"/>
</dbReference>
<gene>
    <name evidence="2" type="ORF">TRP8649_02554</name>
</gene>
<dbReference type="AlphaFoldDB" id="A0A238JE13"/>
<keyword evidence="3" id="KW-1185">Reference proteome</keyword>
<dbReference type="RefSeq" id="WP_133840777.1">
    <property type="nucleotide sequence ID" value="NZ_FXXP01000002.1"/>
</dbReference>
<evidence type="ECO:0000313" key="3">
    <source>
        <dbReference type="Proteomes" id="UP000225972"/>
    </source>
</evidence>
<feature type="region of interest" description="Disordered" evidence="1">
    <location>
        <begin position="78"/>
        <end position="103"/>
    </location>
</feature>
<protein>
    <recommendedName>
        <fullName evidence="4">DUF4274 domain-containing protein</fullName>
    </recommendedName>
</protein>
<reference evidence="3" key="1">
    <citation type="submission" date="2017-05" db="EMBL/GenBank/DDBJ databases">
        <authorList>
            <person name="Rodrigo-Torres L."/>
            <person name="Arahal R. D."/>
            <person name="Lucena T."/>
        </authorList>
    </citation>
    <scope>NUCLEOTIDE SEQUENCE [LARGE SCALE GENOMIC DNA]</scope>
    <source>
        <strain evidence="3">CECT 8649</strain>
    </source>
</reference>
<name>A0A238JE13_9RHOB</name>
<accession>A0A238JE13</accession>
<evidence type="ECO:0008006" key="4">
    <source>
        <dbReference type="Google" id="ProtNLM"/>
    </source>
</evidence>
<sequence length="174" mass="20339">MRRTLPDPYGYTVSRDQIDITWLEQNRDPAFWHEYAAHFCDKEHFGPRQWVEWIVAQPDCDLATAATFFMRCDGPRHLGGPGQPHEHGIRRKAEDGPGSYHRDDRDVQLCEDIVRRAEEGFYTFNRFKPLDEITDLDGLDPKAYPRALLRLSGQETAKSVWLMIDEDTFMLRLV</sequence>
<feature type="compositionally biased region" description="Basic and acidic residues" evidence="1">
    <location>
        <begin position="84"/>
        <end position="103"/>
    </location>
</feature>
<evidence type="ECO:0000256" key="1">
    <source>
        <dbReference type="SAM" id="MobiDB-lite"/>
    </source>
</evidence>
<dbReference type="OrthoDB" id="7431744at2"/>
<proteinExistence type="predicted"/>
<dbReference type="Proteomes" id="UP000225972">
    <property type="component" value="Unassembled WGS sequence"/>
</dbReference>
<evidence type="ECO:0000313" key="2">
    <source>
        <dbReference type="EMBL" id="SMX28434.1"/>
    </source>
</evidence>
<organism evidence="2 3">
    <name type="scientific">Pelagimonas phthalicica</name>
    <dbReference type="NCBI Taxonomy" id="1037362"/>
    <lineage>
        <taxon>Bacteria</taxon>
        <taxon>Pseudomonadati</taxon>
        <taxon>Pseudomonadota</taxon>
        <taxon>Alphaproteobacteria</taxon>
        <taxon>Rhodobacterales</taxon>
        <taxon>Roseobacteraceae</taxon>
        <taxon>Pelagimonas</taxon>
    </lineage>
</organism>